<feature type="domain" description="SH3b" evidence="1">
    <location>
        <begin position="263"/>
        <end position="328"/>
    </location>
</feature>
<dbReference type="STRING" id="1499966.U14_00054"/>
<name>A0A0S6VPC4_9BACT</name>
<dbReference type="Pfam" id="PF13174">
    <property type="entry name" value="TPR_6"/>
    <property type="match status" value="1"/>
</dbReference>
<sequence>MKKIFVVILILALVAISVLFGRTFFEKKVPPHELYAKAEAARQNDQLLEAAQAYDQLIKDYPDTEVAADALYYSGLSKYALALRVPGKKEFKEKKESLSELKKTQYASWLDYLDKQKNSFTYLEPIDKYFYKGSEFANLIQRFPSNNLVDDAAFQLTRLDIQTKRATNNLTLDTAIGMYADFCKTYPQSPYREKGIEHLLQMVKEQTGTLLNDAEIAAAYQALSQAAQNVPLLGDLGYELALKCIAAADLKNAAALLGVPSVIGIGIVNTAQTRLNIRSGQGTEFRLIGKVDKGSQILLLSKSGQWYQVRLKDGTIGYALSDFIQEQR</sequence>
<organism evidence="2">
    <name type="scientific">Candidatus Moduliflexus flocculans</name>
    <dbReference type="NCBI Taxonomy" id="1499966"/>
    <lineage>
        <taxon>Bacteria</taxon>
        <taxon>Candidatus Moduliflexota</taxon>
        <taxon>Candidatus Moduliflexia</taxon>
        <taxon>Candidatus Moduliflexales</taxon>
        <taxon>Candidatus Moduliflexaceae</taxon>
    </lineage>
</organism>
<protein>
    <submittedName>
        <fullName evidence="2">Probable cell wall hydrolase</fullName>
    </submittedName>
</protein>
<evidence type="ECO:0000313" key="2">
    <source>
        <dbReference type="EMBL" id="GAK48843.1"/>
    </source>
</evidence>
<dbReference type="AlphaFoldDB" id="A0A0S6VPC4"/>
<evidence type="ECO:0000259" key="1">
    <source>
        <dbReference type="PROSITE" id="PS51781"/>
    </source>
</evidence>
<evidence type="ECO:0000313" key="3">
    <source>
        <dbReference type="Proteomes" id="UP000030700"/>
    </source>
</evidence>
<dbReference type="InterPro" id="IPR011990">
    <property type="entry name" value="TPR-like_helical_dom_sf"/>
</dbReference>
<proteinExistence type="predicted"/>
<dbReference type="InterPro" id="IPR003646">
    <property type="entry name" value="SH3-like_bac-type"/>
</dbReference>
<dbReference type="InterPro" id="IPR019734">
    <property type="entry name" value="TPR_rpt"/>
</dbReference>
<dbReference type="Gene3D" id="2.30.30.40">
    <property type="entry name" value="SH3 Domains"/>
    <property type="match status" value="1"/>
</dbReference>
<keyword evidence="3" id="KW-1185">Reference proteome</keyword>
<dbReference type="EMBL" id="DF820455">
    <property type="protein sequence ID" value="GAK48843.1"/>
    <property type="molecule type" value="Genomic_DNA"/>
</dbReference>
<dbReference type="PROSITE" id="PS51781">
    <property type="entry name" value="SH3B"/>
    <property type="match status" value="1"/>
</dbReference>
<dbReference type="GO" id="GO:0016787">
    <property type="term" value="F:hydrolase activity"/>
    <property type="evidence" value="ECO:0007669"/>
    <property type="project" value="UniProtKB-KW"/>
</dbReference>
<reference evidence="2" key="1">
    <citation type="journal article" date="2015" name="PeerJ">
        <title>First genomic representation of candidate bacterial phylum KSB3 points to enhanced environmental sensing as a trigger of wastewater bulking.</title>
        <authorList>
            <person name="Sekiguchi Y."/>
            <person name="Ohashi A."/>
            <person name="Parks D.H."/>
            <person name="Yamauchi T."/>
            <person name="Tyson G.W."/>
            <person name="Hugenholtz P."/>
        </authorList>
    </citation>
    <scope>NUCLEOTIDE SEQUENCE [LARGE SCALE GENOMIC DNA]</scope>
</reference>
<accession>A0A0S6VPC4</accession>
<dbReference type="Gene3D" id="1.25.40.10">
    <property type="entry name" value="Tetratricopeptide repeat domain"/>
    <property type="match status" value="2"/>
</dbReference>
<dbReference type="SMART" id="SM00287">
    <property type="entry name" value="SH3b"/>
    <property type="match status" value="1"/>
</dbReference>
<dbReference type="Proteomes" id="UP000030700">
    <property type="component" value="Unassembled WGS sequence"/>
</dbReference>
<dbReference type="Pfam" id="PF08239">
    <property type="entry name" value="SH3_3"/>
    <property type="match status" value="1"/>
</dbReference>
<dbReference type="HOGENOM" id="CLU_825537_0_0_0"/>
<gene>
    <name evidence="2" type="ORF">U14_00054</name>
</gene>
<keyword evidence="2" id="KW-0378">Hydrolase</keyword>